<name>A0ABU5VVM6_9BACT</name>
<dbReference type="InterPro" id="IPR015421">
    <property type="entry name" value="PyrdxlP-dep_Trfase_major"/>
</dbReference>
<dbReference type="InterPro" id="IPR015424">
    <property type="entry name" value="PyrdxlP-dep_Trfase"/>
</dbReference>
<protein>
    <recommendedName>
        <fullName evidence="3">Aminotransferase class V domain-containing protein</fullName>
    </recommendedName>
</protein>
<sequence length="297" mass="34257">MNDSLLKKSNEIEWAEAHRFLQFSRFKPIYDRAFHRLLEDLMEKGNNLSDPAALREQYLSQMDKWINSSQINSISGLEAFPDRDVIIGVTHTLDDLHITHHQSIVILDKTYAYYKRIRPDIPVRTIETLQAGDVLVFEAPFAHYGDLHPHTTEILNRCHELSIPVHIDASWYGCLRNFNFDYSHPAIQSISFSLSKGLGLGSHRTGIRYSKKRWPGPVSISNDFNMNIISSMWIGMKFMEKFTIDYAQEKYGEAYTLVCEKLNLTPTKALHIAFQDNVPVGVRPFLRTLVDDVNELK</sequence>
<evidence type="ECO:0000313" key="1">
    <source>
        <dbReference type="EMBL" id="MEA9356657.1"/>
    </source>
</evidence>
<evidence type="ECO:0008006" key="3">
    <source>
        <dbReference type="Google" id="ProtNLM"/>
    </source>
</evidence>
<evidence type="ECO:0000313" key="2">
    <source>
        <dbReference type="Proteomes" id="UP001302274"/>
    </source>
</evidence>
<organism evidence="1 2">
    <name type="scientific">Bacteriovorax antarcticus</name>
    <dbReference type="NCBI Taxonomy" id="3088717"/>
    <lineage>
        <taxon>Bacteria</taxon>
        <taxon>Pseudomonadati</taxon>
        <taxon>Bdellovibrionota</taxon>
        <taxon>Bacteriovoracia</taxon>
        <taxon>Bacteriovoracales</taxon>
        <taxon>Bacteriovoracaceae</taxon>
        <taxon>Bacteriovorax</taxon>
    </lineage>
</organism>
<dbReference type="EMBL" id="JAYGJQ010000002">
    <property type="protein sequence ID" value="MEA9356657.1"/>
    <property type="molecule type" value="Genomic_DNA"/>
</dbReference>
<dbReference type="RefSeq" id="WP_323576473.1">
    <property type="nucleotide sequence ID" value="NZ_JAYGJQ010000002.1"/>
</dbReference>
<keyword evidence="2" id="KW-1185">Reference proteome</keyword>
<gene>
    <name evidence="1" type="ORF">SHI21_10595</name>
</gene>
<dbReference type="SUPFAM" id="SSF53383">
    <property type="entry name" value="PLP-dependent transferases"/>
    <property type="match status" value="1"/>
</dbReference>
<reference evidence="1 2" key="1">
    <citation type="submission" date="2023-11" db="EMBL/GenBank/DDBJ databases">
        <title>A Novel Polar Bacteriovorax (B. antarcticus) Isolated from the Biocrust in Antarctica.</title>
        <authorList>
            <person name="Mun W."/>
            <person name="Choi S.Y."/>
            <person name="Mitchell R.J."/>
        </authorList>
    </citation>
    <scope>NUCLEOTIDE SEQUENCE [LARGE SCALE GENOMIC DNA]</scope>
    <source>
        <strain evidence="1 2">PP10</strain>
    </source>
</reference>
<proteinExistence type="predicted"/>
<dbReference type="Proteomes" id="UP001302274">
    <property type="component" value="Unassembled WGS sequence"/>
</dbReference>
<comment type="caution">
    <text evidence="1">The sequence shown here is derived from an EMBL/GenBank/DDBJ whole genome shotgun (WGS) entry which is preliminary data.</text>
</comment>
<accession>A0ABU5VVM6</accession>
<dbReference type="Gene3D" id="3.40.640.10">
    <property type="entry name" value="Type I PLP-dependent aspartate aminotransferase-like (Major domain)"/>
    <property type="match status" value="1"/>
</dbReference>